<dbReference type="Pfam" id="PF00148">
    <property type="entry name" value="Oxidored_nitro"/>
    <property type="match status" value="1"/>
</dbReference>
<keyword evidence="1 10" id="KW-0004">4Fe-4S</keyword>
<comment type="catalytic activity">
    <reaction evidence="10">
        <text>chlorophyllide a + oxidized 2[4Fe-4S]-[ferredoxin] + 2 ADP + 2 phosphate = protochlorophyllide a + reduced 2[4Fe-4S]-[ferredoxin] + 2 ATP + 2 H2O</text>
        <dbReference type="Rhea" id="RHEA:28202"/>
        <dbReference type="Rhea" id="RHEA-COMP:10002"/>
        <dbReference type="Rhea" id="RHEA-COMP:10004"/>
        <dbReference type="ChEBI" id="CHEBI:15377"/>
        <dbReference type="ChEBI" id="CHEBI:30616"/>
        <dbReference type="ChEBI" id="CHEBI:33722"/>
        <dbReference type="ChEBI" id="CHEBI:33723"/>
        <dbReference type="ChEBI" id="CHEBI:43474"/>
        <dbReference type="ChEBI" id="CHEBI:83348"/>
        <dbReference type="ChEBI" id="CHEBI:83350"/>
        <dbReference type="ChEBI" id="CHEBI:456216"/>
        <dbReference type="EC" id="1.3.7.7"/>
    </reaction>
</comment>
<evidence type="ECO:0000256" key="4">
    <source>
        <dbReference type="ARBA" id="ARBA00022741"/>
    </source>
</evidence>
<evidence type="ECO:0000256" key="10">
    <source>
        <dbReference type="HAMAP-Rule" id="MF_00352"/>
    </source>
</evidence>
<protein>
    <recommendedName>
        <fullName evidence="10">Light-independent protochlorophyllide reductase subunit N</fullName>
        <shortName evidence="10">DPOR subunit N</shortName>
        <shortName evidence="10">LI-POR subunit N</shortName>
        <ecNumber evidence="10">1.3.7.7</ecNumber>
    </recommendedName>
</protein>
<dbReference type="SUPFAM" id="SSF53807">
    <property type="entry name" value="Helical backbone' metal receptor"/>
    <property type="match status" value="1"/>
</dbReference>
<accession>A0A101J4X3</accession>
<evidence type="ECO:0000256" key="7">
    <source>
        <dbReference type="ARBA" id="ARBA00023004"/>
    </source>
</evidence>
<dbReference type="NCBIfam" id="NF002768">
    <property type="entry name" value="PRK02842.1"/>
    <property type="match status" value="1"/>
</dbReference>
<dbReference type="PIRSF" id="PIRSF000162">
    <property type="entry name" value="P_chlorophyll_rd"/>
    <property type="match status" value="1"/>
</dbReference>
<gene>
    <name evidence="10" type="primary">bchN</name>
    <name evidence="12" type="ORF">ASB62_09955</name>
</gene>
<organism evidence="12 13">
    <name type="scientific">Chlorobium limicola</name>
    <dbReference type="NCBI Taxonomy" id="1092"/>
    <lineage>
        <taxon>Bacteria</taxon>
        <taxon>Pseudomonadati</taxon>
        <taxon>Chlorobiota</taxon>
        <taxon>Chlorobiia</taxon>
        <taxon>Chlorobiales</taxon>
        <taxon>Chlorobiaceae</taxon>
        <taxon>Chlorobium/Pelodictyon group</taxon>
        <taxon>Chlorobium</taxon>
    </lineage>
</organism>
<dbReference type="RefSeq" id="WP_059139729.1">
    <property type="nucleotide sequence ID" value="NZ_LMBR01000251.1"/>
</dbReference>
<keyword evidence="13" id="KW-1185">Reference proteome</keyword>
<reference evidence="12 13" key="1">
    <citation type="submission" date="2015-10" db="EMBL/GenBank/DDBJ databases">
        <title>Draft Genome Sequence of Chlorobium limicola strain Frasassi Growing under Artificial Lighting in the Frasassi Cave System.</title>
        <authorList>
            <person name="Mansor M."/>
            <person name="Macalady J."/>
        </authorList>
    </citation>
    <scope>NUCLEOTIDE SEQUENCE [LARGE SCALE GENOMIC DNA]</scope>
    <source>
        <strain evidence="12 13">Frasassi</strain>
    </source>
</reference>
<keyword evidence="2 10" id="KW-0602">Photosynthesis</keyword>
<dbReference type="GO" id="GO:0051539">
    <property type="term" value="F:4 iron, 4 sulfur cluster binding"/>
    <property type="evidence" value="ECO:0007669"/>
    <property type="project" value="UniProtKB-UniRule"/>
</dbReference>
<evidence type="ECO:0000256" key="6">
    <source>
        <dbReference type="ARBA" id="ARBA00023002"/>
    </source>
</evidence>
<sequence>MMQVPGEFPIIKEDNVTHSFCGLACVGWMYQKIKDSFFLILGTHTCAHFLQNALGMMIFAKPRFGIALIEEGDLAKQEPTLEEIIAEIKADHNPSVIFLLSSCTPEVMKVDFKGLAHHLSTQDVPVLFVPASGLVYNFTQAEDSVLHALVPYCPEAPAGQKNVVFLGSVNDATADDLRAEAEALGIPVGGFLPESRFDRMPAIGPDTVLAPIQPYLSRVAVKLERERGARTLHSLFPFGPDGTRAFWEDLAAEFGITVDLRDREQAAWEKIRKQTELLRDKKVFLTADTMMELPLARFLKSAGADVVECSSAYINKKFLGRELAALDGVRVVEQPNFHRQLEDVERIQPDLIVTSLMTANPFAGHGFVVKWSMEFMLMPIHSWSGVISLANLFVSPLMRRSKLPAFDKEVWLEGVMPSAE</sequence>
<keyword evidence="9 10" id="KW-0149">Chlorophyll biosynthesis</keyword>
<comment type="similarity">
    <text evidence="10">Belongs to the BchN/ChlN family.</text>
</comment>
<dbReference type="GO" id="GO:0016730">
    <property type="term" value="F:oxidoreductase activity, acting on iron-sulfur proteins as donors"/>
    <property type="evidence" value="ECO:0007669"/>
    <property type="project" value="InterPro"/>
</dbReference>
<feature type="binding site" evidence="10">
    <location>
        <position position="46"/>
    </location>
    <ligand>
        <name>[4Fe-4S] cluster</name>
        <dbReference type="ChEBI" id="CHEBI:49883"/>
        <note>ligand shared with heterodimeric partner</note>
    </ligand>
</feature>
<keyword evidence="4 10" id="KW-0547">Nucleotide-binding</keyword>
<dbReference type="EMBL" id="LMBR01000251">
    <property type="protein sequence ID" value="KUL20250.1"/>
    <property type="molecule type" value="Genomic_DNA"/>
</dbReference>
<dbReference type="GO" id="GO:0046872">
    <property type="term" value="F:metal ion binding"/>
    <property type="evidence" value="ECO:0007669"/>
    <property type="project" value="UniProtKB-KW"/>
</dbReference>
<evidence type="ECO:0000256" key="2">
    <source>
        <dbReference type="ARBA" id="ARBA00022531"/>
    </source>
</evidence>
<dbReference type="Gene3D" id="3.40.50.1980">
    <property type="entry name" value="Nitrogenase molybdenum iron protein domain"/>
    <property type="match status" value="3"/>
</dbReference>
<evidence type="ECO:0000256" key="5">
    <source>
        <dbReference type="ARBA" id="ARBA00022840"/>
    </source>
</evidence>
<dbReference type="GO" id="GO:0019685">
    <property type="term" value="P:photosynthesis, dark reaction"/>
    <property type="evidence" value="ECO:0007669"/>
    <property type="project" value="InterPro"/>
</dbReference>
<evidence type="ECO:0000259" key="11">
    <source>
        <dbReference type="Pfam" id="PF00148"/>
    </source>
</evidence>
<proteinExistence type="inferred from homology"/>
<dbReference type="GO" id="GO:0005524">
    <property type="term" value="F:ATP binding"/>
    <property type="evidence" value="ECO:0007669"/>
    <property type="project" value="UniProtKB-UniRule"/>
</dbReference>
<dbReference type="InterPro" id="IPR000510">
    <property type="entry name" value="Nase/OxRdtase_comp1"/>
</dbReference>
<evidence type="ECO:0000256" key="3">
    <source>
        <dbReference type="ARBA" id="ARBA00022723"/>
    </source>
</evidence>
<dbReference type="Proteomes" id="UP000053937">
    <property type="component" value="Unassembled WGS sequence"/>
</dbReference>
<dbReference type="GO" id="GO:0036070">
    <property type="term" value="P:light-independent bacteriochlorophyll biosynthetic process"/>
    <property type="evidence" value="ECO:0007669"/>
    <property type="project" value="UniProtKB-UniRule"/>
</dbReference>
<evidence type="ECO:0000256" key="8">
    <source>
        <dbReference type="ARBA" id="ARBA00023014"/>
    </source>
</evidence>
<comment type="caution">
    <text evidence="12">The sequence shown here is derived from an EMBL/GenBank/DDBJ whole genome shotgun (WGS) entry which is preliminary data.</text>
</comment>
<keyword evidence="6 10" id="KW-0560">Oxidoreductase</keyword>
<dbReference type="HAMAP" id="MF_00352">
    <property type="entry name" value="ChlN_BchN"/>
    <property type="match status" value="1"/>
</dbReference>
<feature type="binding site" evidence="10">
    <location>
        <position position="21"/>
    </location>
    <ligand>
        <name>[4Fe-4S] cluster</name>
        <dbReference type="ChEBI" id="CHEBI:49883"/>
        <note>ligand shared with heterodimeric partner</note>
    </ligand>
</feature>
<feature type="domain" description="Nitrogenase/oxidoreductase component 1" evidence="11">
    <location>
        <begin position="21"/>
        <end position="397"/>
    </location>
</feature>
<comment type="subunit">
    <text evidence="10">Protochlorophyllide reductase is composed of three subunits; BchL, BchN and BchB. Forms a heterotetramer of two BchB and two BchN subunits.</text>
</comment>
<dbReference type="InterPro" id="IPR005970">
    <property type="entry name" value="Protochl_reductN"/>
</dbReference>
<keyword evidence="3 10" id="KW-0479">Metal-binding</keyword>
<dbReference type="EC" id="1.3.7.7" evidence="10"/>
<keyword evidence="10" id="KW-0077">Bacteriochlorophyll biosynthesis</keyword>
<feature type="binding site" evidence="10">
    <location>
        <position position="103"/>
    </location>
    <ligand>
        <name>[4Fe-4S] cluster</name>
        <dbReference type="ChEBI" id="CHEBI:49883"/>
        <note>ligand shared with heterodimeric partner</note>
    </ligand>
</feature>
<dbReference type="PANTHER" id="PTHR39429">
    <property type="entry name" value="LIGHT-INDEPENDENT PROTOCHLOROPHYLLIDE REDUCTASE SUBUNIT N"/>
    <property type="match status" value="1"/>
</dbReference>
<comment type="pathway">
    <text evidence="10">Porphyrin-containing compound metabolism; bacteriochlorophyll biosynthesis (light-independent).</text>
</comment>
<keyword evidence="8 10" id="KW-0411">Iron-sulfur</keyword>
<dbReference type="GO" id="GO:0016636">
    <property type="term" value="F:oxidoreductase activity, acting on the CH-CH group of donors, iron-sulfur protein as acceptor"/>
    <property type="evidence" value="ECO:0007669"/>
    <property type="project" value="UniProtKB-UniRule"/>
</dbReference>
<comment type="function">
    <text evidence="10">Component of the dark-operative protochlorophyllide reductase (DPOR) that uses Mg-ATP and reduced ferredoxin to reduce ring D of protochlorophyllide (Pchlide) to form chlorophyllide a (Chlide). This reaction is light-independent. The NB-protein (BchN-BchB) is the catalytic component of the complex.</text>
</comment>
<keyword evidence="5 10" id="KW-0067">ATP-binding</keyword>
<evidence type="ECO:0000313" key="13">
    <source>
        <dbReference type="Proteomes" id="UP000053937"/>
    </source>
</evidence>
<dbReference type="NCBIfam" id="TIGR01279">
    <property type="entry name" value="DPOR_bchN"/>
    <property type="match status" value="1"/>
</dbReference>
<comment type="cofactor">
    <cofactor evidence="10">
        <name>[4Fe-4S] cluster</name>
        <dbReference type="ChEBI" id="CHEBI:49883"/>
    </cofactor>
    <text evidence="10">Binds 1 [4Fe-4S] cluster per heterodimer. The cluster is bound at the heterodimer interface by residues from both subunits.</text>
</comment>
<evidence type="ECO:0000256" key="9">
    <source>
        <dbReference type="ARBA" id="ARBA00023171"/>
    </source>
</evidence>
<name>A0A101J4X3_CHLLI</name>
<dbReference type="OrthoDB" id="5714774at2"/>
<evidence type="ECO:0000313" key="12">
    <source>
        <dbReference type="EMBL" id="KUL20250.1"/>
    </source>
</evidence>
<evidence type="ECO:0000256" key="1">
    <source>
        <dbReference type="ARBA" id="ARBA00022485"/>
    </source>
</evidence>
<dbReference type="InterPro" id="IPR050293">
    <property type="entry name" value="LIPOR_BchN/ChlN"/>
</dbReference>
<keyword evidence="7 10" id="KW-0408">Iron</keyword>
<dbReference type="AlphaFoldDB" id="A0A101J4X3"/>
<dbReference type="UniPathway" id="UPA00671"/>
<dbReference type="PANTHER" id="PTHR39429:SF3">
    <property type="entry name" value="LIGHT-INDEPENDENT PROTOCHLOROPHYLLIDE REDUCTASE SUBUNIT N"/>
    <property type="match status" value="1"/>
</dbReference>